<evidence type="ECO:0000256" key="1">
    <source>
        <dbReference type="SAM" id="Coils"/>
    </source>
</evidence>
<reference evidence="2 3" key="1">
    <citation type="submission" date="2019-08" db="EMBL/GenBank/DDBJ databases">
        <authorList>
            <person name="Vazquez-Campos X."/>
        </authorList>
    </citation>
    <scope>NUCLEOTIDE SEQUENCE [LARGE SCALE GENOMIC DNA]</scope>
    <source>
        <strain evidence="2">LFW-283_2</strain>
    </source>
</reference>
<evidence type="ECO:0000313" key="3">
    <source>
        <dbReference type="Proteomes" id="UP000789941"/>
    </source>
</evidence>
<protein>
    <submittedName>
        <fullName evidence="2">Uncharacterized protein</fullName>
    </submittedName>
</protein>
<sequence length="2699" mass="299394">MPPKVVAPELDRTDEALNRILAQGKQQNVKPELLPLFAALEDAEGKARAVVKVARDVVDPKVGVSDDTARRDREAKVQTEVPRLIGNLEVLETQNLGGLEVHIKKMREEFALAWKTYEEAKTQEQKDKALEAMHQLYHKYQPVLEKLPETIAQVRGVMTSGAPQEIQQIFIGAAGAALGFYLSGNPDRADLLLKSIDTFNQKRGILSSESGQEALIALIQLTQRLCSPEAVDMDRELQSFEQIGKKLITGDTQRRTEALQVFEYQRVLLGEQWERTKDPKERECIQKTIAALDEMIAKLKDEQKRQSVTDEDMARMGKQCLVIKDMESAIAQAPTTTAKAAMRSLYIAQLGVLAAGGNDEAIEFAIQEATDHPKDGAYLKKLVQYSTALAAATSEQRMQAEQDLILAMSQNLTGRLDNAIPSLSETAAGKVSGIRDGLVAAQQKPEELTVDHLRTARAAVEMAEDYKKFIASATSLPPEVRESAIAIYEKGFEVLGTGNVELALGFMQLGRLYAATKDQKQREEISALVKQVTEHPERIGTIYDYLEMDGTIKSLREEVPRAPAQARPVMEKTIAELETARARMASGEGMATSQDMANVELQIRGRMAQDPRFKALIEQQLAEIRKTNPQATEDDVIKLIAKEQAEQAATKKVEEMVSTAKVMAKTFHGQKTIAPPVIEIFDKAVDALVKGDVRGGATLRDAAELYPKVKSAEDRQVILDTCRAYASGAYTIEKTQQILMIEQQRATYETKIPPGRLATNSQAYFDLALRAALSDDPTAKAIFDLAVLYARTAATQEKQLLPEMKEQRTAHLDFVEQNLGDYAATAKKPPRLLKLEEPPEGIGLTSTALDALSFDTAKRMLGVEYLEFHIMLQNIRGATPAEQQAREAQWEKESRRLHQQAATARTRGQTYLADYYERQAGYANPAFVASASADALESFRKGQDEQKIALDLGQELTGVANAEMGMVTKRTTELIAELPPAVKAEAERKQQEAKGDEAKLRELYQNLLLYRMQQHQQSGDVLVGSATRVGESLGLLDKSVRTVRTIHCTAGRFELFTSINIEMALAKGQKTDFLGNVIEGEQTAADRQGMETQARTLGGIGKAAVAQQVRIQEIIGQGVARAKKEIRDANEAALTQKIDELMGMLRPPADVAQYKARRESALAEKDEKVRIQKLQDLFLELAGVVGVKVTDQEAPDKPVLPIYDGVGSYEEYRRVVKLYYAEKFVDANRAMARASFVIRQSSELQETYIGDVRVTQLDKATMDGQPGGYFIGAGRGVGPQEPPALEVLAVMARHLDPNDPDRAQIIRDIDELLPLEGDPANSNDVRNRKLDITIKLLHKKVYDPTSQAGATMMDVYVGGQHFYYHTGDYAQRLKQARAKYEAGDTAGAESDLFLVQGERARAESATTLDSKAMEATYTAWRDRRDAVIGLWSRIREKLPNQEDTPRAYDQAVKRNEAPTAAVIPVQGSMFRDAGEFEETAAAYEKSRDETLGGRGFALTQRFVMATIATLEDRRSVRLESGKTYDELIEAISRATTPQEQARATQEFWDAVEKNPQDFARVAKMAKSEDGRRFGFMESDGIHLGARVMEAGTKARHAQRVVGWQKDEENIKAGMDDLRQADDDDIYRKHEKSERYRAEAAALGWAPQQYTADSWREFAARRFELTMGLASEENDYRAYDIIANNETITLPVYEFRSSTNRYEDEYPLYITVYSDVKGLHGTRTARTVAVGYELASLNHDEFVERTSYIDKDWFDDKQPEARKRLVKMAEERTTLEFAMLGVRREWHREDGTVSDTASGNGYWVTKKYTPTTEQQQATEAAYLQHTLLTEQLNAKLFGHSAPWGDDAVLGFMDRTAARASAAFQYANVSLGNKSVEERERAQVAWNDSTPFIKDDHGAYQDYDSSSKQYLTSMGKWQSGYRVTVGGVKMTVAVVSGVLTVVGGTVTMQPELVAIGIVGSVAMGADAVAAGFEEREQLGKWTGWSIFHTASGVVMMVLPVASEFATAGRLAGAGVEIAGEVAGGAEAVVTATRSLTFVQRAGRVLWGGEELSGMQRAIHITGQALMVSGAGEAIYRLPESIKMVNTGDQTWVEFGFGMFQTVVQPIFTHGIVEARMATQQRTGVPVYRSRGRQVVEMLVLGLPPESATTHAFAREIRAMPLPEAQAYHQYAAERHIDALPIPEQTAILRDYTAARKASVQRGETPPTFGQFAATSPRIQAAGHEASFQLVATGRMPATSLSDSEFTYYLERLKHAEPEEAYAQTLKVVKTEGCERMEQVYRGVRENSSSEALLIPSERAYVEARERGLSPSDAMEAARKTPIDRAAEMRENGKRVVAARREQLAFRAELESRFTSTETGSDGRTRYTMGRGEEAAVYSAEHVTAALDIVGAAETVLKAYPEFHKLPASRRNEIVRDILKDYPETIREGAEALASNLLYVRNRVDRRIQLEFGLAAAKDIPEIAQQPESIARAAKAEEQQILRTQVPAQDLKQIIELRQQEAIAIREEAQQLRQKAEGLQGEEKTTALARAQYLEKVATQMGEGTERIQQHLEIQRQRAEAVRRIRERDEDEGVRAVAEAEHATSIGPAARRVLASSPEQLFSQDRVTAEILRRAGFEIVDGRLKQVRQSDYLVRDEPIEGARTGMGRMVESVEDYILAEAAAGREVDVIAFRVDKKRLNPTNAMLGMEVGDAGLSAYEDVV</sequence>
<proteinExistence type="predicted"/>
<keyword evidence="1" id="KW-0175">Coiled coil</keyword>
<organism evidence="2 3">
    <name type="scientific">Candidatus Bilamarchaeum dharawalense</name>
    <dbReference type="NCBI Taxonomy" id="2885759"/>
    <lineage>
        <taxon>Archaea</taxon>
        <taxon>Candidatus Micrarchaeota</taxon>
        <taxon>Candidatus Micrarchaeia</taxon>
        <taxon>Candidatus Anstonellales</taxon>
        <taxon>Candidatus Bilamarchaeaceae</taxon>
        <taxon>Candidatus Bilamarchaeum</taxon>
    </lineage>
</organism>
<comment type="caution">
    <text evidence="2">The sequence shown here is derived from an EMBL/GenBank/DDBJ whole genome shotgun (WGS) entry which is preliminary data.</text>
</comment>
<accession>A0A5E4LS74</accession>
<name>A0A5E4LS74_9ARCH</name>
<feature type="coiled-coil region" evidence="1">
    <location>
        <begin position="2492"/>
        <end position="2519"/>
    </location>
</feature>
<gene>
    <name evidence="2" type="ORF">LFW2832_01109</name>
</gene>
<dbReference type="EMBL" id="CABMJJ010000011">
    <property type="protein sequence ID" value="VVC04780.1"/>
    <property type="molecule type" value="Genomic_DNA"/>
</dbReference>
<dbReference type="Proteomes" id="UP000789941">
    <property type="component" value="Unassembled WGS sequence"/>
</dbReference>
<evidence type="ECO:0000313" key="2">
    <source>
        <dbReference type="EMBL" id="VVC04780.1"/>
    </source>
</evidence>